<evidence type="ECO:0000313" key="2">
    <source>
        <dbReference type="EMBL" id="CAK9866361.1"/>
    </source>
</evidence>
<proteinExistence type="predicted"/>
<name>A0ABP1AV04_9BRYO</name>
<sequence>MAFGVYTGFRVTSQCFQYFPCPQSPEVLKALQDNFTPYLFSSFVVGCSWRLRELRLDGRTGTGWVILQCFQHLPCPPKPGSVESSKGESVESIAS</sequence>
<evidence type="ECO:0000313" key="3">
    <source>
        <dbReference type="Proteomes" id="UP001497522"/>
    </source>
</evidence>
<organism evidence="2 3">
    <name type="scientific">Sphagnum jensenii</name>
    <dbReference type="NCBI Taxonomy" id="128206"/>
    <lineage>
        <taxon>Eukaryota</taxon>
        <taxon>Viridiplantae</taxon>
        <taxon>Streptophyta</taxon>
        <taxon>Embryophyta</taxon>
        <taxon>Bryophyta</taxon>
        <taxon>Sphagnophytina</taxon>
        <taxon>Sphagnopsida</taxon>
        <taxon>Sphagnales</taxon>
        <taxon>Sphagnaceae</taxon>
        <taxon>Sphagnum</taxon>
    </lineage>
</organism>
<gene>
    <name evidence="2" type="ORF">CSSPJE1EN2_LOCUS9356</name>
</gene>
<feature type="region of interest" description="Disordered" evidence="1">
    <location>
        <begin position="76"/>
        <end position="95"/>
    </location>
</feature>
<keyword evidence="3" id="KW-1185">Reference proteome</keyword>
<dbReference type="Proteomes" id="UP001497522">
    <property type="component" value="Chromosome 16"/>
</dbReference>
<accession>A0ABP1AV04</accession>
<reference evidence="2" key="1">
    <citation type="submission" date="2024-03" db="EMBL/GenBank/DDBJ databases">
        <authorList>
            <consortium name="ELIXIR-Norway"/>
            <consortium name="Elixir Norway"/>
        </authorList>
    </citation>
    <scope>NUCLEOTIDE SEQUENCE</scope>
</reference>
<evidence type="ECO:0000256" key="1">
    <source>
        <dbReference type="SAM" id="MobiDB-lite"/>
    </source>
</evidence>
<dbReference type="EMBL" id="OZ023717">
    <property type="protein sequence ID" value="CAK9866361.1"/>
    <property type="molecule type" value="Genomic_DNA"/>
</dbReference>
<protein>
    <submittedName>
        <fullName evidence="2">Uncharacterized protein</fullName>
    </submittedName>
</protein>